<protein>
    <submittedName>
        <fullName evidence="2">Uncharacterized protein</fullName>
    </submittedName>
</protein>
<proteinExistence type="predicted"/>
<evidence type="ECO:0000256" key="1">
    <source>
        <dbReference type="SAM" id="MobiDB-lite"/>
    </source>
</evidence>
<sequence>MMWVGHPSLHHPHNHSQSLHPLPTPSCHYNLHLKRHPRFIPSMPLCCCNNGNHDDHHHYFCHLYHHQLCHNHRHYHHRHHHHGHYHNLYIHHYCCPNLIGTKELDMTCFVKSARNTNPSILKNDKKRNDLLNEDLPRTKRP</sequence>
<feature type="compositionally biased region" description="Basic and acidic residues" evidence="1">
    <location>
        <begin position="122"/>
        <end position="141"/>
    </location>
</feature>
<feature type="region of interest" description="Disordered" evidence="1">
    <location>
        <begin position="119"/>
        <end position="141"/>
    </location>
</feature>
<dbReference type="AlphaFoldDB" id="A0A0L8I1H5"/>
<organism evidence="2">
    <name type="scientific">Octopus bimaculoides</name>
    <name type="common">California two-spotted octopus</name>
    <dbReference type="NCBI Taxonomy" id="37653"/>
    <lineage>
        <taxon>Eukaryota</taxon>
        <taxon>Metazoa</taxon>
        <taxon>Spiralia</taxon>
        <taxon>Lophotrochozoa</taxon>
        <taxon>Mollusca</taxon>
        <taxon>Cephalopoda</taxon>
        <taxon>Coleoidea</taxon>
        <taxon>Octopodiformes</taxon>
        <taxon>Octopoda</taxon>
        <taxon>Incirrata</taxon>
        <taxon>Octopodidae</taxon>
        <taxon>Octopus</taxon>
    </lineage>
</organism>
<dbReference type="EMBL" id="KQ416765">
    <property type="protein sequence ID" value="KOF95353.1"/>
    <property type="molecule type" value="Genomic_DNA"/>
</dbReference>
<accession>A0A0L8I1H5</accession>
<reference evidence="2" key="1">
    <citation type="submission" date="2015-07" db="EMBL/GenBank/DDBJ databases">
        <title>MeaNS - Measles Nucleotide Surveillance Program.</title>
        <authorList>
            <person name="Tran T."/>
            <person name="Druce J."/>
        </authorList>
    </citation>
    <scope>NUCLEOTIDE SEQUENCE</scope>
    <source>
        <strain evidence="2">UCB-OBI-ISO-001</strain>
        <tissue evidence="2">Gonad</tissue>
    </source>
</reference>
<evidence type="ECO:0000313" key="2">
    <source>
        <dbReference type="EMBL" id="KOF95353.1"/>
    </source>
</evidence>
<name>A0A0L8I1H5_OCTBM</name>
<gene>
    <name evidence="2" type="ORF">OCBIM_22038780mg</name>
</gene>